<name>A0A6L3SRZ6_9HYPH</name>
<keyword evidence="1" id="KW-0472">Membrane</keyword>
<comment type="caution">
    <text evidence="2">The sequence shown here is derived from an EMBL/GenBank/DDBJ whole genome shotgun (WGS) entry which is preliminary data.</text>
</comment>
<keyword evidence="3" id="KW-1185">Reference proteome</keyword>
<evidence type="ECO:0000313" key="2">
    <source>
        <dbReference type="EMBL" id="KAB1072527.1"/>
    </source>
</evidence>
<protein>
    <submittedName>
        <fullName evidence="2">Uncharacterized protein</fullName>
    </submittedName>
</protein>
<reference evidence="2 3" key="1">
    <citation type="submission" date="2019-09" db="EMBL/GenBank/DDBJ databases">
        <title>YIM 48816 draft genome.</title>
        <authorList>
            <person name="Jiang L."/>
        </authorList>
    </citation>
    <scope>NUCLEOTIDE SEQUENCE [LARGE SCALE GENOMIC DNA]</scope>
    <source>
        <strain evidence="2 3">YIM 48816</strain>
    </source>
</reference>
<dbReference type="EMBL" id="VZZK01000048">
    <property type="protein sequence ID" value="KAB1072527.1"/>
    <property type="molecule type" value="Genomic_DNA"/>
</dbReference>
<feature type="transmembrane region" description="Helical" evidence="1">
    <location>
        <begin position="20"/>
        <end position="39"/>
    </location>
</feature>
<dbReference type="OrthoDB" id="10010311at2"/>
<evidence type="ECO:0000313" key="3">
    <source>
        <dbReference type="Proteomes" id="UP000474159"/>
    </source>
</evidence>
<accession>A0A6L3SRZ6</accession>
<dbReference type="RefSeq" id="WP_151004565.1">
    <property type="nucleotide sequence ID" value="NZ_BPQY01000271.1"/>
</dbReference>
<evidence type="ECO:0000256" key="1">
    <source>
        <dbReference type="SAM" id="Phobius"/>
    </source>
</evidence>
<proteinExistence type="predicted"/>
<gene>
    <name evidence="2" type="ORF">F6X53_27975</name>
</gene>
<keyword evidence="1" id="KW-1133">Transmembrane helix</keyword>
<dbReference type="AlphaFoldDB" id="A0A6L3SRZ6"/>
<organism evidence="2 3">
    <name type="scientific">Methylobacterium soli</name>
    <dbReference type="NCBI Taxonomy" id="553447"/>
    <lineage>
        <taxon>Bacteria</taxon>
        <taxon>Pseudomonadati</taxon>
        <taxon>Pseudomonadota</taxon>
        <taxon>Alphaproteobacteria</taxon>
        <taxon>Hyphomicrobiales</taxon>
        <taxon>Methylobacteriaceae</taxon>
        <taxon>Methylobacterium</taxon>
    </lineage>
</organism>
<dbReference type="Proteomes" id="UP000474159">
    <property type="component" value="Unassembled WGS sequence"/>
</dbReference>
<sequence>MENNWIYQTLKAAFATWGSWGVIALAFAISAFFIIRYYGSKWIDSRFERKITSYKYEQEIKSNEYKHDQQKELEEIKSRIGSDREHTTKIRQQEHEVLAQLWDKLVDASSKSRAAVMSFRPGRNFSSYTDDELEELLESEGFGKIDIARIIKSSEREAEHDKVLLWKLCVDAKAAIRDFAIYLKKKGILVPYDVKDKFKCYENIMWETVSEHEFSIQFPGHIRDFDKFQKLEDACGVPLDDLERAIQERLRSTSGDA</sequence>
<keyword evidence="1" id="KW-0812">Transmembrane</keyword>